<protein>
    <submittedName>
        <fullName evidence="2">Uncharacterized protein</fullName>
    </submittedName>
</protein>
<dbReference type="VEuPathDB" id="FungiDB:CPAG_03718"/>
<accession>A0A0J6FEP4</accession>
<dbReference type="AlphaFoldDB" id="A0A0J6FEP4"/>
<reference evidence="3" key="2">
    <citation type="journal article" date="2009" name="Genome Res.">
        <title>Comparative genomic analyses of the human fungal pathogens Coccidioides and their relatives.</title>
        <authorList>
            <person name="Sharpton T.J."/>
            <person name="Stajich J.E."/>
            <person name="Rounsley S.D."/>
            <person name="Gardner M.J."/>
            <person name="Wortman J.R."/>
            <person name="Jordar V.S."/>
            <person name="Maiti R."/>
            <person name="Kodira C.D."/>
            <person name="Neafsey D.E."/>
            <person name="Zeng Q."/>
            <person name="Hung C.-Y."/>
            <person name="McMahan C."/>
            <person name="Muszewska A."/>
            <person name="Grynberg M."/>
            <person name="Mandel M.A."/>
            <person name="Kellner E.M."/>
            <person name="Barker B.M."/>
            <person name="Galgiani J.N."/>
            <person name="Orbach M.J."/>
            <person name="Kirkland T.N."/>
            <person name="Cole G.T."/>
            <person name="Henn M.R."/>
            <person name="Birren B.W."/>
            <person name="Taylor J.W."/>
        </authorList>
    </citation>
    <scope>NUCLEOTIDE SEQUENCE [LARGE SCALE GENOMIC DNA]</scope>
    <source>
        <strain evidence="3">RMSCC 3488</strain>
    </source>
</reference>
<dbReference type="EMBL" id="DS268110">
    <property type="protein sequence ID" value="KMM67384.1"/>
    <property type="molecule type" value="Genomic_DNA"/>
</dbReference>
<reference evidence="3" key="3">
    <citation type="journal article" date="2010" name="Genome Res.">
        <title>Population genomic sequencing of Coccidioides fungi reveals recent hybridization and transposon control.</title>
        <authorList>
            <person name="Neafsey D.E."/>
            <person name="Barker B.M."/>
            <person name="Sharpton T.J."/>
            <person name="Stajich J.E."/>
            <person name="Park D.J."/>
            <person name="Whiston E."/>
            <person name="Hung C.-Y."/>
            <person name="McMahan C."/>
            <person name="White J."/>
            <person name="Sykes S."/>
            <person name="Heiman D."/>
            <person name="Young S."/>
            <person name="Zeng Q."/>
            <person name="Abouelleil A."/>
            <person name="Aftuck L."/>
            <person name="Bessette D."/>
            <person name="Brown A."/>
            <person name="FitzGerald M."/>
            <person name="Lui A."/>
            <person name="Macdonald J.P."/>
            <person name="Priest M."/>
            <person name="Orbach M.J."/>
            <person name="Galgiani J.N."/>
            <person name="Kirkland T.N."/>
            <person name="Cole G.T."/>
            <person name="Birren B.W."/>
            <person name="Henn M.R."/>
            <person name="Taylor J.W."/>
            <person name="Rounsley S.D."/>
        </authorList>
    </citation>
    <scope>NUCLEOTIDE SEQUENCE [LARGE SCALE GENOMIC DNA]</scope>
    <source>
        <strain evidence="3">RMSCC 3488</strain>
    </source>
</reference>
<sequence>MSSECPPIRTYSDDDSTSSRSSNSFHDLISPKRNGICSSIARMR</sequence>
<feature type="region of interest" description="Disordered" evidence="1">
    <location>
        <begin position="1"/>
        <end position="44"/>
    </location>
</feature>
<reference evidence="2 3" key="1">
    <citation type="submission" date="2007-06" db="EMBL/GenBank/DDBJ databases">
        <title>The Genome Sequence of Coccidioides posadasii RMSCC_3488.</title>
        <authorList>
            <consortium name="Coccidioides Genome Resources Consortium"/>
            <consortium name="The Broad Institute Genome Sequencing Platform"/>
            <person name="Henn M.R."/>
            <person name="Sykes S."/>
            <person name="Young S."/>
            <person name="Jaffe D."/>
            <person name="Berlin A."/>
            <person name="Alvarez P."/>
            <person name="Butler J."/>
            <person name="Gnerre S."/>
            <person name="Grabherr M."/>
            <person name="Mauceli E."/>
            <person name="Brockman W."/>
            <person name="Kodira C."/>
            <person name="Alvarado L."/>
            <person name="Zeng Q."/>
            <person name="Crawford M."/>
            <person name="Antoine C."/>
            <person name="Devon K."/>
            <person name="Galgiani J."/>
            <person name="Orsborn K."/>
            <person name="Lewis M.L."/>
            <person name="Nusbaum C."/>
            <person name="Galagan J."/>
            <person name="Birren B."/>
        </authorList>
    </citation>
    <scope>NUCLEOTIDE SEQUENCE [LARGE SCALE GENOMIC DNA]</scope>
    <source>
        <strain evidence="2 3">RMSCC 3488</strain>
    </source>
</reference>
<name>A0A0J6FEP4_COCPO</name>
<dbReference type="Proteomes" id="UP000054567">
    <property type="component" value="Unassembled WGS sequence"/>
</dbReference>
<gene>
    <name evidence="2" type="ORF">CPAG_03718</name>
</gene>
<organism evidence="2 3">
    <name type="scientific">Coccidioides posadasii RMSCC 3488</name>
    <dbReference type="NCBI Taxonomy" id="454284"/>
    <lineage>
        <taxon>Eukaryota</taxon>
        <taxon>Fungi</taxon>
        <taxon>Dikarya</taxon>
        <taxon>Ascomycota</taxon>
        <taxon>Pezizomycotina</taxon>
        <taxon>Eurotiomycetes</taxon>
        <taxon>Eurotiomycetidae</taxon>
        <taxon>Onygenales</taxon>
        <taxon>Onygenaceae</taxon>
        <taxon>Coccidioides</taxon>
    </lineage>
</organism>
<evidence type="ECO:0000256" key="1">
    <source>
        <dbReference type="SAM" id="MobiDB-lite"/>
    </source>
</evidence>
<proteinExistence type="predicted"/>
<evidence type="ECO:0000313" key="3">
    <source>
        <dbReference type="Proteomes" id="UP000054567"/>
    </source>
</evidence>
<evidence type="ECO:0000313" key="2">
    <source>
        <dbReference type="EMBL" id="KMM67384.1"/>
    </source>
</evidence>